<dbReference type="AlphaFoldDB" id="A0A0R1SGD4"/>
<accession>A0A0R1SGD4</accession>
<evidence type="ECO:0000313" key="2">
    <source>
        <dbReference type="Proteomes" id="UP000051647"/>
    </source>
</evidence>
<dbReference type="STRING" id="1423815.FC27_GL000880"/>
<name>A0A0R1SGD4_9LACO</name>
<gene>
    <name evidence="1" type="ORF">FC27_GL000880</name>
</gene>
<organism evidence="1 2">
    <name type="scientific">Companilactobacillus versmoldensis DSM 14857 = KCTC 3814</name>
    <dbReference type="NCBI Taxonomy" id="1423815"/>
    <lineage>
        <taxon>Bacteria</taxon>
        <taxon>Bacillati</taxon>
        <taxon>Bacillota</taxon>
        <taxon>Bacilli</taxon>
        <taxon>Lactobacillales</taxon>
        <taxon>Lactobacillaceae</taxon>
        <taxon>Companilactobacillus</taxon>
    </lineage>
</organism>
<evidence type="ECO:0000313" key="1">
    <source>
        <dbReference type="EMBL" id="KRL68140.1"/>
    </source>
</evidence>
<dbReference type="EMBL" id="AZFA01000002">
    <property type="protein sequence ID" value="KRL68140.1"/>
    <property type="molecule type" value="Genomic_DNA"/>
</dbReference>
<comment type="caution">
    <text evidence="1">The sequence shown here is derived from an EMBL/GenBank/DDBJ whole genome shotgun (WGS) entry which is preliminary data.</text>
</comment>
<sequence>MVFSTPLLTCQTIQADNIDQQRLPGTIVKNGDAQFNAQADTLLKKIIFLGQFL</sequence>
<protein>
    <submittedName>
        <fullName evidence="1">Uncharacterized protein</fullName>
    </submittedName>
</protein>
<reference evidence="1 2" key="1">
    <citation type="journal article" date="2015" name="Genome Announc.">
        <title>Expanding the biotechnology potential of lactobacilli through comparative genomics of 213 strains and associated genera.</title>
        <authorList>
            <person name="Sun Z."/>
            <person name="Harris H.M."/>
            <person name="McCann A."/>
            <person name="Guo C."/>
            <person name="Argimon S."/>
            <person name="Zhang W."/>
            <person name="Yang X."/>
            <person name="Jeffery I.B."/>
            <person name="Cooney J.C."/>
            <person name="Kagawa T.F."/>
            <person name="Liu W."/>
            <person name="Song Y."/>
            <person name="Salvetti E."/>
            <person name="Wrobel A."/>
            <person name="Rasinkangas P."/>
            <person name="Parkhill J."/>
            <person name="Rea M.C."/>
            <person name="O'Sullivan O."/>
            <person name="Ritari J."/>
            <person name="Douillard F.P."/>
            <person name="Paul Ross R."/>
            <person name="Yang R."/>
            <person name="Briner A.E."/>
            <person name="Felis G.E."/>
            <person name="de Vos W.M."/>
            <person name="Barrangou R."/>
            <person name="Klaenhammer T.R."/>
            <person name="Caufield P.W."/>
            <person name="Cui Y."/>
            <person name="Zhang H."/>
            <person name="O'Toole P.W."/>
        </authorList>
    </citation>
    <scope>NUCLEOTIDE SEQUENCE [LARGE SCALE GENOMIC DNA]</scope>
    <source>
        <strain evidence="1 2">DSM 14857</strain>
    </source>
</reference>
<proteinExistence type="predicted"/>
<dbReference type="Proteomes" id="UP000051647">
    <property type="component" value="Unassembled WGS sequence"/>
</dbReference>
<dbReference type="PATRIC" id="fig|1423815.3.peg.900"/>
<keyword evidence="2" id="KW-1185">Reference proteome</keyword>